<feature type="region of interest" description="Disordered" evidence="1">
    <location>
        <begin position="59"/>
        <end position="104"/>
    </location>
</feature>
<dbReference type="Proteomes" id="UP000051269">
    <property type="component" value="Unassembled WGS sequence"/>
</dbReference>
<evidence type="ECO:0000256" key="2">
    <source>
        <dbReference type="SAM" id="Phobius"/>
    </source>
</evidence>
<dbReference type="AlphaFoldDB" id="A0A0R2RIP0"/>
<accession>A0A0R2RIP0</accession>
<evidence type="ECO:0000256" key="1">
    <source>
        <dbReference type="SAM" id="MobiDB-lite"/>
    </source>
</evidence>
<gene>
    <name evidence="3" type="ORF">ABR82_00850</name>
</gene>
<keyword evidence="2" id="KW-0812">Transmembrane</keyword>
<feature type="compositionally biased region" description="Acidic residues" evidence="1">
    <location>
        <begin position="76"/>
        <end position="86"/>
    </location>
</feature>
<feature type="non-terminal residue" evidence="3">
    <location>
        <position position="104"/>
    </location>
</feature>
<evidence type="ECO:0000313" key="4">
    <source>
        <dbReference type="Proteomes" id="UP000051269"/>
    </source>
</evidence>
<name>A0A0R2RIP0_9BACT</name>
<sequence length="104" mass="11127">MNPSRKSGSARLGVKTDWKAFFKKTIVIVLLFSFAVHVLLLIGFGGVTLFKGRVGGIPFSAESLPSETVQTPLAPPEEEMVQEESSPDPNLMDDAPAAEESAPP</sequence>
<protein>
    <submittedName>
        <fullName evidence="3">Uncharacterized protein</fullName>
    </submittedName>
</protein>
<reference evidence="3 4" key="1">
    <citation type="submission" date="2015-10" db="EMBL/GenBank/DDBJ databases">
        <title>Metagenome-Assembled Genomes uncover a global brackish microbiome.</title>
        <authorList>
            <person name="Hugerth L.W."/>
            <person name="Larsson J."/>
            <person name="Alneberg J."/>
            <person name="Lindh M.V."/>
            <person name="Legrand C."/>
            <person name="Pinhassi J."/>
            <person name="Andersson A.F."/>
        </authorList>
    </citation>
    <scope>NUCLEOTIDE SEQUENCE [LARGE SCALE GENOMIC DNA]</scope>
    <source>
        <strain evidence="3">BACL18 MAG-120507-bin52</strain>
    </source>
</reference>
<organism evidence="3 4">
    <name type="scientific">Verrucomicrobia subdivision 6 bacterium BACL9 MAG-120507-bin52</name>
    <dbReference type="NCBI Taxonomy" id="1655590"/>
    <lineage>
        <taxon>Bacteria</taxon>
        <taxon>Pseudomonadati</taxon>
        <taxon>Verrucomicrobiota</taxon>
        <taxon>Verrucomicrobiia</taxon>
        <taxon>Verrucomicrobiales</taxon>
        <taxon>Verrucomicrobia subdivision 6</taxon>
    </lineage>
</organism>
<keyword evidence="2" id="KW-1133">Transmembrane helix</keyword>
<evidence type="ECO:0000313" key="3">
    <source>
        <dbReference type="EMBL" id="KRO62552.1"/>
    </source>
</evidence>
<comment type="caution">
    <text evidence="3">The sequence shown here is derived from an EMBL/GenBank/DDBJ whole genome shotgun (WGS) entry which is preliminary data.</text>
</comment>
<dbReference type="EMBL" id="LIBO01000059">
    <property type="protein sequence ID" value="KRO62552.1"/>
    <property type="molecule type" value="Genomic_DNA"/>
</dbReference>
<feature type="transmembrane region" description="Helical" evidence="2">
    <location>
        <begin position="26"/>
        <end position="50"/>
    </location>
</feature>
<keyword evidence="2" id="KW-0472">Membrane</keyword>
<proteinExistence type="predicted"/>